<evidence type="ECO:0000313" key="1">
    <source>
        <dbReference type="EMBL" id="PVX84424.1"/>
    </source>
</evidence>
<sequence>MRAHRNMYASRSRSRSAARGQAMVEVLVVAGSALIIAFLALHMLGHLSDARDRTLSASRYAAWERTVYFDDASWAPTYGNAITKSDAQIRSEIAQRVLGHDTSLTSNDGSANALASAPEPLWRDVAGKDMLQRYNDLQVSSSSGSTGTAADKALNALGFVSGIGAGFDLPVNNQQRANVSLHLGYNSPTLSKLWPSWQGVTFADHNAVLTNTWTPDGSDKAKAMIANAVPTAKGSVLAYGLDVLAPLGIDITHLDLGRIEPDVVPKDRLGSR</sequence>
<gene>
    <name evidence="1" type="ORF">C7402_105265</name>
</gene>
<accession>A0ABX5KUU3</accession>
<organism evidence="1 2">
    <name type="scientific">Paraburkholderia unamae</name>
    <dbReference type="NCBI Taxonomy" id="219649"/>
    <lineage>
        <taxon>Bacteria</taxon>
        <taxon>Pseudomonadati</taxon>
        <taxon>Pseudomonadota</taxon>
        <taxon>Betaproteobacteria</taxon>
        <taxon>Burkholderiales</taxon>
        <taxon>Burkholderiaceae</taxon>
        <taxon>Paraburkholderia</taxon>
    </lineage>
</organism>
<comment type="caution">
    <text evidence="1">The sequence shown here is derived from an EMBL/GenBank/DDBJ whole genome shotgun (WGS) entry which is preliminary data.</text>
</comment>
<dbReference type="Proteomes" id="UP000245712">
    <property type="component" value="Unassembled WGS sequence"/>
</dbReference>
<name>A0ABX5KUU3_9BURK</name>
<keyword evidence="2" id="KW-1185">Reference proteome</keyword>
<proteinExistence type="predicted"/>
<protein>
    <submittedName>
        <fullName evidence="1">Uncharacterized protein</fullName>
    </submittedName>
</protein>
<evidence type="ECO:0000313" key="2">
    <source>
        <dbReference type="Proteomes" id="UP000245712"/>
    </source>
</evidence>
<dbReference type="RefSeq" id="WP_116610968.1">
    <property type="nucleotide sequence ID" value="NZ_CAJZAT010000035.1"/>
</dbReference>
<dbReference type="EMBL" id="QEOB01000005">
    <property type="protein sequence ID" value="PVX84424.1"/>
    <property type="molecule type" value="Genomic_DNA"/>
</dbReference>
<reference evidence="1 2" key="1">
    <citation type="submission" date="2018-05" db="EMBL/GenBank/DDBJ databases">
        <title>Genomic Encyclopedia of Type Strains, Phase IV (KMG-V): Genome sequencing to study the core and pangenomes of soil and plant-associated prokaryotes.</title>
        <authorList>
            <person name="Whitman W."/>
        </authorList>
    </citation>
    <scope>NUCLEOTIDE SEQUENCE [LARGE SCALE GENOMIC DNA]</scope>
    <source>
        <strain evidence="1 2">SCZa-39</strain>
    </source>
</reference>